<evidence type="ECO:0000313" key="4">
    <source>
        <dbReference type="EMBL" id="KAK1435034.1"/>
    </source>
</evidence>
<gene>
    <name evidence="4" type="ORF">QVD17_00789</name>
</gene>
<dbReference type="Pfam" id="PF00076">
    <property type="entry name" value="RRM_1"/>
    <property type="match status" value="1"/>
</dbReference>
<dbReference type="InterPro" id="IPR012677">
    <property type="entry name" value="Nucleotide-bd_a/b_plait_sf"/>
</dbReference>
<feature type="compositionally biased region" description="Polar residues" evidence="2">
    <location>
        <begin position="21"/>
        <end position="50"/>
    </location>
</feature>
<organism evidence="4 5">
    <name type="scientific">Tagetes erecta</name>
    <name type="common">African marigold</name>
    <dbReference type="NCBI Taxonomy" id="13708"/>
    <lineage>
        <taxon>Eukaryota</taxon>
        <taxon>Viridiplantae</taxon>
        <taxon>Streptophyta</taxon>
        <taxon>Embryophyta</taxon>
        <taxon>Tracheophyta</taxon>
        <taxon>Spermatophyta</taxon>
        <taxon>Magnoliopsida</taxon>
        <taxon>eudicotyledons</taxon>
        <taxon>Gunneridae</taxon>
        <taxon>Pentapetalae</taxon>
        <taxon>asterids</taxon>
        <taxon>campanulids</taxon>
        <taxon>Asterales</taxon>
        <taxon>Asteraceae</taxon>
        <taxon>Asteroideae</taxon>
        <taxon>Heliantheae alliance</taxon>
        <taxon>Tageteae</taxon>
        <taxon>Tagetes</taxon>
    </lineage>
</organism>
<dbReference type="InterPro" id="IPR035979">
    <property type="entry name" value="RBD_domain_sf"/>
</dbReference>
<name>A0AAD8P7B1_TARER</name>
<feature type="compositionally biased region" description="Basic and acidic residues" evidence="2">
    <location>
        <begin position="9"/>
        <end position="19"/>
    </location>
</feature>
<feature type="compositionally biased region" description="Polar residues" evidence="2">
    <location>
        <begin position="392"/>
        <end position="402"/>
    </location>
</feature>
<dbReference type="PROSITE" id="PS50102">
    <property type="entry name" value="RRM"/>
    <property type="match status" value="1"/>
</dbReference>
<comment type="caution">
    <text evidence="4">The sequence shown here is derived from an EMBL/GenBank/DDBJ whole genome shotgun (WGS) entry which is preliminary data.</text>
</comment>
<evidence type="ECO:0000313" key="5">
    <source>
        <dbReference type="Proteomes" id="UP001229421"/>
    </source>
</evidence>
<proteinExistence type="predicted"/>
<dbReference type="Proteomes" id="UP001229421">
    <property type="component" value="Unassembled WGS sequence"/>
</dbReference>
<feature type="region of interest" description="Disordered" evidence="2">
    <location>
        <begin position="157"/>
        <end position="184"/>
    </location>
</feature>
<feature type="region of interest" description="Disordered" evidence="2">
    <location>
        <begin position="392"/>
        <end position="445"/>
    </location>
</feature>
<dbReference type="EMBL" id="JAUHHV010000001">
    <property type="protein sequence ID" value="KAK1435034.1"/>
    <property type="molecule type" value="Genomic_DNA"/>
</dbReference>
<evidence type="ECO:0000259" key="3">
    <source>
        <dbReference type="PROSITE" id="PS50102"/>
    </source>
</evidence>
<reference evidence="4" key="1">
    <citation type="journal article" date="2023" name="bioRxiv">
        <title>Improved chromosome-level genome assembly for marigold (Tagetes erecta).</title>
        <authorList>
            <person name="Jiang F."/>
            <person name="Yuan L."/>
            <person name="Wang S."/>
            <person name="Wang H."/>
            <person name="Xu D."/>
            <person name="Wang A."/>
            <person name="Fan W."/>
        </authorList>
    </citation>
    <scope>NUCLEOTIDE SEQUENCE</scope>
    <source>
        <strain evidence="4">WSJ</strain>
        <tissue evidence="4">Leaf</tissue>
    </source>
</reference>
<feature type="region of interest" description="Disordered" evidence="2">
    <location>
        <begin position="1"/>
        <end position="54"/>
    </location>
</feature>
<dbReference type="AlphaFoldDB" id="A0AAD8P7B1"/>
<evidence type="ECO:0000256" key="1">
    <source>
        <dbReference type="PROSITE-ProRule" id="PRU00176"/>
    </source>
</evidence>
<dbReference type="CDD" id="cd00590">
    <property type="entry name" value="RRM_SF"/>
    <property type="match status" value="1"/>
</dbReference>
<dbReference type="InterPro" id="IPR000504">
    <property type="entry name" value="RRM_dom"/>
</dbReference>
<keyword evidence="5" id="KW-1185">Reference proteome</keyword>
<accession>A0AAD8P7B1</accession>
<dbReference type="Gene3D" id="3.30.70.330">
    <property type="match status" value="1"/>
</dbReference>
<keyword evidence="1" id="KW-0694">RNA-binding</keyword>
<feature type="compositionally biased region" description="Polar residues" evidence="2">
    <location>
        <begin position="418"/>
        <end position="445"/>
    </location>
</feature>
<evidence type="ECO:0000256" key="2">
    <source>
        <dbReference type="SAM" id="MobiDB-lite"/>
    </source>
</evidence>
<dbReference type="SUPFAM" id="SSF54928">
    <property type="entry name" value="RNA-binding domain, RBD"/>
    <property type="match status" value="1"/>
</dbReference>
<sequence length="606" mass="67764">MAASGSGNDHGRIFEDGGRVESSNDQLGQDLRQQSKGFTDTQGKWNTHQTKYSRKKEAANKKKWIPKVQVTSYFIYNIPDDIDEQALLEVFNPFGELFTTCIPDKRDKLGNRFGFARFKNVSDKLGFEKTLKNIKVGGVVLGVNLSRHDRMILASTRFNQPPQKPNPSTVDPTKNTPVHCNTKPNTQTSFRDILLPRNNTTSPCKTIILNPNTSICTSHWKHSSLVMEIKDLQSLDRFDEICTNIGLSNFTLQYLGGLDMLITLKNTEASTELLLNTEMWAQYASRVYFWDETYKQKERIAWINIRGVPSHLWCNDTFDVIANSLGKIISPSAARVDDDVLTVDRVAIITTQFDQILENINLKWRSENFIISIEEDFSFCFPAFMLSSNSPTMETPVTNSPVPEQPLRSPARGRRIDTSINDGHNDVSMSEPQPSPKNNNGPINYTLSKTTSSTSLIDKPLSPIPSLCRKRQRVDSPTSQNTFFQPINFDIPSHSLAPPPLPPLENNLTFPPLYPDAPLPPPLNSIFPTPPIPIATNHPPIPVTPNIPPLSPSNPPQNNLDHSLPPLSLVITKNIQFAKSLGIDEKDCVAFVAMINKEGVHKNGSQ</sequence>
<dbReference type="GO" id="GO:0003723">
    <property type="term" value="F:RNA binding"/>
    <property type="evidence" value="ECO:0007669"/>
    <property type="project" value="UniProtKB-UniRule"/>
</dbReference>
<protein>
    <recommendedName>
        <fullName evidence="3">RRM domain-containing protein</fullName>
    </recommendedName>
</protein>
<feature type="domain" description="RRM" evidence="3">
    <location>
        <begin position="71"/>
        <end position="148"/>
    </location>
</feature>